<gene>
    <name evidence="2" type="ORF">BN996_02736</name>
</gene>
<reference evidence="3" key="1">
    <citation type="submission" date="2015-03" db="EMBL/GenBank/DDBJ databases">
        <authorList>
            <person name="Urmite Genomes"/>
        </authorList>
    </citation>
    <scope>NUCLEOTIDE SEQUENCE [LARGE SCALE GENOMIC DNA]</scope>
    <source>
        <strain evidence="3">Arc-Hr</strain>
    </source>
</reference>
<keyword evidence="1" id="KW-1133">Transmembrane helix</keyword>
<feature type="transmembrane region" description="Helical" evidence="1">
    <location>
        <begin position="69"/>
        <end position="90"/>
    </location>
</feature>
<accession>A0A0D6JUB6</accession>
<proteinExistence type="predicted"/>
<name>A0A0D6JUB6_9EURY</name>
<dbReference type="AlphaFoldDB" id="A0A0D6JUB6"/>
<keyword evidence="1" id="KW-0472">Membrane</keyword>
<keyword evidence="3" id="KW-1185">Reference proteome</keyword>
<sequence length="91" mass="9412">MNVRGLRVALATLVAALWAAFGVYHVAMAVVTGISLRGFAFGTVGLGGFALAIRFRGRARRLGDGTADATGLVFLALASLVLVFLSFTLLG</sequence>
<protein>
    <submittedName>
        <fullName evidence="2">Uncharacterized protein</fullName>
    </submittedName>
</protein>
<feature type="transmembrane region" description="Helical" evidence="1">
    <location>
        <begin position="39"/>
        <end position="57"/>
    </location>
</feature>
<evidence type="ECO:0000256" key="1">
    <source>
        <dbReference type="SAM" id="Phobius"/>
    </source>
</evidence>
<dbReference type="OrthoDB" id="292630at2157"/>
<keyword evidence="1" id="KW-0812">Transmembrane</keyword>
<dbReference type="Proteomes" id="UP000198902">
    <property type="component" value="Unassembled WGS sequence"/>
</dbReference>
<evidence type="ECO:0000313" key="3">
    <source>
        <dbReference type="Proteomes" id="UP000198902"/>
    </source>
</evidence>
<dbReference type="EMBL" id="CSTE01000002">
    <property type="protein sequence ID" value="CQR51401.1"/>
    <property type="molecule type" value="Genomic_DNA"/>
</dbReference>
<dbReference type="RefSeq" id="WP_089779743.1">
    <property type="nucleotide sequence ID" value="NZ_CABLRR010000002.1"/>
</dbReference>
<organism evidence="2 3">
    <name type="scientific">Haloferax massiliensis</name>
    <dbReference type="NCBI Taxonomy" id="1476858"/>
    <lineage>
        <taxon>Archaea</taxon>
        <taxon>Methanobacteriati</taxon>
        <taxon>Methanobacteriota</taxon>
        <taxon>Stenosarchaea group</taxon>
        <taxon>Halobacteria</taxon>
        <taxon>Halobacteriales</taxon>
        <taxon>Haloferacaceae</taxon>
        <taxon>Haloferax</taxon>
    </lineage>
</organism>
<evidence type="ECO:0000313" key="2">
    <source>
        <dbReference type="EMBL" id="CQR51401.1"/>
    </source>
</evidence>